<evidence type="ECO:0000313" key="11">
    <source>
        <dbReference type="EMBL" id="CAD8204793.1"/>
    </source>
</evidence>
<dbReference type="Pfam" id="PF21090">
    <property type="entry name" value="P-loop_SecA"/>
    <property type="match status" value="1"/>
</dbReference>
<feature type="coiled-coil region" evidence="7">
    <location>
        <begin position="1455"/>
        <end position="1516"/>
    </location>
</feature>
<gene>
    <name evidence="11" type="ORF">POCTA_138.1.T1330182</name>
</gene>
<evidence type="ECO:0000259" key="10">
    <source>
        <dbReference type="PROSITE" id="PS51196"/>
    </source>
</evidence>
<dbReference type="GO" id="GO:0017038">
    <property type="term" value="P:protein import"/>
    <property type="evidence" value="ECO:0007669"/>
    <property type="project" value="InterPro"/>
</dbReference>
<dbReference type="Pfam" id="PF01043">
    <property type="entry name" value="SecA_PP_bind"/>
    <property type="match status" value="1"/>
</dbReference>
<dbReference type="OrthoDB" id="419440at2759"/>
<keyword evidence="7" id="KW-0175">Coiled coil</keyword>
<name>A0A8S1XUT9_PAROT</name>
<dbReference type="EMBL" id="CAJJDP010000134">
    <property type="protein sequence ID" value="CAD8204793.1"/>
    <property type="molecule type" value="Genomic_DNA"/>
</dbReference>
<dbReference type="PANTHER" id="PTHR30612">
    <property type="entry name" value="SECA INNER MEMBRANE COMPONENT OF SEC PROTEIN SECRETION SYSTEM"/>
    <property type="match status" value="1"/>
</dbReference>
<feature type="domain" description="SecA family profile" evidence="10">
    <location>
        <begin position="164"/>
        <end position="782"/>
    </location>
</feature>
<dbReference type="PANTHER" id="PTHR30612:SF0">
    <property type="entry name" value="CHLOROPLAST PROTEIN-TRANSPORTING ATPASE"/>
    <property type="match status" value="1"/>
</dbReference>
<dbReference type="FunFam" id="3.40.50.300:FF:002701">
    <property type="entry name" value="Predicted protein"/>
    <property type="match status" value="1"/>
</dbReference>
<keyword evidence="4" id="KW-0067">ATP-binding</keyword>
<comment type="caution">
    <text evidence="11">The sequence shown here is derived from an EMBL/GenBank/DDBJ whole genome shotgun (WGS) entry which is preliminary data.</text>
</comment>
<dbReference type="InterPro" id="IPR014018">
    <property type="entry name" value="SecA_motor_DEAD"/>
</dbReference>
<dbReference type="InterPro" id="IPR011130">
    <property type="entry name" value="SecA_preprotein_X-link_dom"/>
</dbReference>
<evidence type="ECO:0000256" key="3">
    <source>
        <dbReference type="ARBA" id="ARBA00022741"/>
    </source>
</evidence>
<dbReference type="FunFam" id="3.90.1440.10:FF:000008">
    <property type="entry name" value="Uncharacterized protein"/>
    <property type="match status" value="1"/>
</dbReference>
<evidence type="ECO:0000313" key="12">
    <source>
        <dbReference type="Proteomes" id="UP000683925"/>
    </source>
</evidence>
<keyword evidence="12" id="KW-1185">Reference proteome</keyword>
<dbReference type="InterPro" id="IPR014001">
    <property type="entry name" value="Helicase_ATP-bd"/>
</dbReference>
<evidence type="ECO:0000259" key="8">
    <source>
        <dbReference type="PROSITE" id="PS51192"/>
    </source>
</evidence>
<evidence type="ECO:0000256" key="7">
    <source>
        <dbReference type="SAM" id="Coils"/>
    </source>
</evidence>
<evidence type="ECO:0008006" key="13">
    <source>
        <dbReference type="Google" id="ProtNLM"/>
    </source>
</evidence>
<protein>
    <recommendedName>
        <fullName evidence="13">Protein translocase subunit SecA</fullName>
    </recommendedName>
</protein>
<evidence type="ECO:0000256" key="1">
    <source>
        <dbReference type="ARBA" id="ARBA00022448"/>
    </source>
</evidence>
<keyword evidence="6" id="KW-0472">Membrane</keyword>
<sequence>MQSVKENKNWSDLENESFYSILCSLNFSQEQQSFLYQQIQQFQSSEEIINFILNENPDWEKLLKWVQNKNQLNVQERQKEQIKQQQQLNQQQQNQQQLNVQKFNQQQQQTTQQQLITIRNLLQQRMNSNKEINSIIQYIQQSTHNIDIIENVLNCEFESFEEFVYLLKIFEGESKILTLKRPQETSKKQQSDNMLYEKQQIEQLFTEFQQLNKRNNIEIQNLFILVYSSFQNQQIDTKNLDFIETPQLEYQDLYLLCTKVQKHFSYYPRPVQLLSVFELYNHENNQGRLAQIYTGEGKTLIVAMLAILLCKKKKVNVDIVTSSPVLAVRDAQELAQFYKLFSISVAHNINGSQNQKQKMFPCYKSQVIYGDPHSFQADILRHEYSELGTMGNRQQGYIIVDEVDSMLIDGNSNKTLLSTPIPGMLDLTKVLRLIWDEICKSLPNLSTDRKVMITTEKEYYTVDLEEYIEKTLDLQLQQVVYNFIPKFRINYIKFMKKTWIENAILAKFHFQESKHYLIDNNNVRIIDFQNTGVVHKDNMQWQKGLHQFIQLKHNLPITPLRISTNYLSNVGFFKRYQSQLLGLTGTLGSQVTQNLLGKQYTLDFVFMPPFKKRLLKVQPGIATLSKDQWYQEIQKAVQQQVNQGRAVLIINQTIQDVQKIDVYLKKNKIQSITYTDDQQELKKVIGPKSVIIATNLAGRGTDLTTNEELERNGGLHVIMSFLPRNIRIQLQGFGRTARQGKLGTAELIVNFTENLFVGGLTQLKTIQDALEYYSTSQKKQSKNYLEVLVFFRDLNEQYYSNEIELDMKKLLNEDKCFNKFCQLAKSKVKQQENRAAFQILEEKWGLYLEQFQETGLNEDEIENWLNSDEGQNPKYLIYQGLQKNDLKTFQRAAEISENDPQAQYYKGLSEIQHGKSNQAINTLTKAKSLFLTKVNDEKGFATASKLNRIQVEQFQDNQHLPDFQMSEIKVPQQNLELPDLDLTRDSEIKNVSAIEFIKQNNVQKDTIESKINNHLKVYNKVIQNIDSILTTLRTFNPNDEELDLSWIPVILKDEKENGDLEQSVKDQQEVIDDGPLPKLGSLTKKQKEKGFFEYIAMFAIGLCQFVVGCAICAFTAGAALPIGQALISEGISDMLLAVQSAWKGIPIDWGQWGQKKVVNIASSLALAGPAGIQEALQLGGTAMKSLKKIGITEFLKQIPEITIQGLKKSGFWLTDLEQIAIENKYQNLQNVTQLVENATNYTELQNLFQNYDELDSGILDIISQSFQESQGSVEGFKKCFCQLAQKYIRLSIAKCKQGLDNDSLKEKVVEIGLREGNKKYQQVKNDIEDYHQYKQAMNNELNYFSNMMLDYYQKDYEIQSIVFFLDYFYEKLCDQEQVFKTITNKIIQTLLSQSFNVQNINVQNACNQLQISNSQVMNKFYQGIMRPLIYNLCNEFKAQSKYKDPLEMILKNEYRRHYNAKLEQSQNEVQDLTNYQQLVKSQQEKYKQENKSQQEIDKLNEMIDDFNQKRDLFNKQQHQLKEAEKLDQNDLVRNIIDYLKREGMIMDDNLTFKPQYLNVVNQYFLNQNFNEVLKQILLLAMQSIPKEIENFKYTSKKLFSKKLLQAIEIVMLDEIKKYIFESRMQKVDEKIASKID</sequence>
<reference evidence="11" key="1">
    <citation type="submission" date="2021-01" db="EMBL/GenBank/DDBJ databases">
        <authorList>
            <consortium name="Genoscope - CEA"/>
            <person name="William W."/>
        </authorList>
    </citation>
    <scope>NUCLEOTIDE SEQUENCE</scope>
</reference>
<dbReference type="InterPro" id="IPR011115">
    <property type="entry name" value="SecA_DEAD"/>
</dbReference>
<keyword evidence="1" id="KW-0813">Transport</keyword>
<evidence type="ECO:0000256" key="2">
    <source>
        <dbReference type="ARBA" id="ARBA00022490"/>
    </source>
</evidence>
<dbReference type="GO" id="GO:0005524">
    <property type="term" value="F:ATP binding"/>
    <property type="evidence" value="ECO:0007669"/>
    <property type="project" value="UniProtKB-KW"/>
</dbReference>
<evidence type="ECO:0000259" key="9">
    <source>
        <dbReference type="PROSITE" id="PS51194"/>
    </source>
</evidence>
<dbReference type="SMART" id="SM00957">
    <property type="entry name" value="SecA_DEAD"/>
    <property type="match status" value="1"/>
</dbReference>
<feature type="domain" description="Helicase ATP-binding" evidence="8">
    <location>
        <begin position="279"/>
        <end position="440"/>
    </location>
</feature>
<dbReference type="OMA" id="VLNCEFE"/>
<proteinExistence type="predicted"/>
<evidence type="ECO:0000256" key="4">
    <source>
        <dbReference type="ARBA" id="ARBA00022840"/>
    </source>
</evidence>
<dbReference type="GO" id="GO:0016020">
    <property type="term" value="C:membrane"/>
    <property type="evidence" value="ECO:0007669"/>
    <property type="project" value="InterPro"/>
</dbReference>
<organism evidence="11 12">
    <name type="scientific">Paramecium octaurelia</name>
    <dbReference type="NCBI Taxonomy" id="43137"/>
    <lineage>
        <taxon>Eukaryota</taxon>
        <taxon>Sar</taxon>
        <taxon>Alveolata</taxon>
        <taxon>Ciliophora</taxon>
        <taxon>Intramacronucleata</taxon>
        <taxon>Oligohymenophorea</taxon>
        <taxon>Peniculida</taxon>
        <taxon>Parameciidae</taxon>
        <taxon>Paramecium</taxon>
    </lineage>
</organism>
<dbReference type="InterPro" id="IPR044722">
    <property type="entry name" value="SecA_SF2_C"/>
</dbReference>
<evidence type="ECO:0000256" key="6">
    <source>
        <dbReference type="ARBA" id="ARBA00023136"/>
    </source>
</evidence>
<dbReference type="InterPro" id="IPR000185">
    <property type="entry name" value="SecA"/>
</dbReference>
<dbReference type="Proteomes" id="UP000683925">
    <property type="component" value="Unassembled WGS sequence"/>
</dbReference>
<keyword evidence="5" id="KW-1278">Translocase</keyword>
<accession>A0A8S1XUT9</accession>
<dbReference type="GO" id="GO:0006605">
    <property type="term" value="P:protein targeting"/>
    <property type="evidence" value="ECO:0007669"/>
    <property type="project" value="InterPro"/>
</dbReference>
<evidence type="ECO:0000256" key="5">
    <source>
        <dbReference type="ARBA" id="ARBA00022967"/>
    </source>
</evidence>
<dbReference type="InterPro" id="IPR001650">
    <property type="entry name" value="Helicase_C-like"/>
</dbReference>
<dbReference type="PROSITE" id="PS51194">
    <property type="entry name" value="HELICASE_CTER"/>
    <property type="match status" value="1"/>
</dbReference>
<keyword evidence="2" id="KW-0963">Cytoplasm</keyword>
<dbReference type="Pfam" id="PF07517">
    <property type="entry name" value="SecA_DEAD"/>
    <property type="match status" value="1"/>
</dbReference>
<keyword evidence="3" id="KW-0547">Nucleotide-binding</keyword>
<dbReference type="GO" id="GO:0006886">
    <property type="term" value="P:intracellular protein transport"/>
    <property type="evidence" value="ECO:0007669"/>
    <property type="project" value="InterPro"/>
</dbReference>
<dbReference type="PROSITE" id="PS51192">
    <property type="entry name" value="HELICASE_ATP_BIND_1"/>
    <property type="match status" value="1"/>
</dbReference>
<dbReference type="PROSITE" id="PS51196">
    <property type="entry name" value="SECA_MOTOR_DEAD"/>
    <property type="match status" value="1"/>
</dbReference>
<feature type="domain" description="Helicase C-terminal" evidence="9">
    <location>
        <begin position="625"/>
        <end position="789"/>
    </location>
</feature>